<dbReference type="InterPro" id="IPR032867">
    <property type="entry name" value="DYW_dom"/>
</dbReference>
<dbReference type="Pfam" id="PF14432">
    <property type="entry name" value="DYW_deaminase"/>
    <property type="match status" value="1"/>
</dbReference>
<protein>
    <recommendedName>
        <fullName evidence="1">DYW domain-containing protein</fullName>
    </recommendedName>
</protein>
<organism evidence="2 3">
    <name type="scientific">Spirodela intermedia</name>
    <name type="common">Intermediate duckweed</name>
    <dbReference type="NCBI Taxonomy" id="51605"/>
    <lineage>
        <taxon>Eukaryota</taxon>
        <taxon>Viridiplantae</taxon>
        <taxon>Streptophyta</taxon>
        <taxon>Embryophyta</taxon>
        <taxon>Tracheophyta</taxon>
        <taxon>Spermatophyta</taxon>
        <taxon>Magnoliopsida</taxon>
        <taxon>Liliopsida</taxon>
        <taxon>Araceae</taxon>
        <taxon>Lemnoideae</taxon>
        <taxon>Spirodela</taxon>
    </lineage>
</organism>
<gene>
    <name evidence="2" type="ORF">SI8410_01001213</name>
</gene>
<sequence length="67" mass="7518">MEGEGYVPVRKLVLHDAEEDEKRQALCGHSERLAIAFGLLNTKTGTSLQVMKNLRHCRQQRAGGVNR</sequence>
<evidence type="ECO:0000259" key="1">
    <source>
        <dbReference type="Pfam" id="PF14432"/>
    </source>
</evidence>
<dbReference type="GO" id="GO:0008270">
    <property type="term" value="F:zinc ion binding"/>
    <property type="evidence" value="ECO:0007669"/>
    <property type="project" value="InterPro"/>
</dbReference>
<reference evidence="2" key="1">
    <citation type="submission" date="2020-02" db="EMBL/GenBank/DDBJ databases">
        <authorList>
            <person name="Scholz U."/>
            <person name="Mascher M."/>
            <person name="Fiebig A."/>
        </authorList>
    </citation>
    <scope>NUCLEOTIDE SEQUENCE</scope>
</reference>
<dbReference type="OrthoDB" id="665793at2759"/>
<name>A0A7I8K0S2_SPIIN</name>
<feature type="domain" description="DYW" evidence="1">
    <location>
        <begin position="5"/>
        <end position="59"/>
    </location>
</feature>
<dbReference type="Proteomes" id="UP000663760">
    <property type="component" value="Chromosome 1"/>
</dbReference>
<evidence type="ECO:0000313" key="2">
    <source>
        <dbReference type="EMBL" id="CAA7389106.1"/>
    </source>
</evidence>
<dbReference type="EMBL" id="LR746264">
    <property type="protein sequence ID" value="CAA7389106.1"/>
    <property type="molecule type" value="Genomic_DNA"/>
</dbReference>
<keyword evidence="3" id="KW-1185">Reference proteome</keyword>
<accession>A0A7I8K0S2</accession>
<evidence type="ECO:0000313" key="3">
    <source>
        <dbReference type="Proteomes" id="UP000663760"/>
    </source>
</evidence>
<dbReference type="AlphaFoldDB" id="A0A7I8K0S2"/>
<proteinExistence type="predicted"/>